<comment type="caution">
    <text evidence="12">The sequence shown here is derived from an EMBL/GenBank/DDBJ whole genome shotgun (WGS) entry which is preliminary data.</text>
</comment>
<keyword evidence="7" id="KW-0560">Oxidoreductase</keyword>
<dbReference type="Pfam" id="PF07992">
    <property type="entry name" value="Pyr_redox_2"/>
    <property type="match status" value="1"/>
</dbReference>
<organism evidence="12 13">
    <name type="scientific">Slackia equolifaciens</name>
    <dbReference type="NCBI Taxonomy" id="498718"/>
    <lineage>
        <taxon>Bacteria</taxon>
        <taxon>Bacillati</taxon>
        <taxon>Actinomycetota</taxon>
        <taxon>Coriobacteriia</taxon>
        <taxon>Eggerthellales</taxon>
        <taxon>Eggerthellaceae</taxon>
        <taxon>Slackia</taxon>
    </lineage>
</organism>
<feature type="domain" description="NADH:flavin oxidoreductase/NADH oxidase N-terminal" evidence="10">
    <location>
        <begin position="8"/>
        <end position="335"/>
    </location>
</feature>
<dbReference type="GO" id="GO:0051536">
    <property type="term" value="F:iron-sulfur cluster binding"/>
    <property type="evidence" value="ECO:0007669"/>
    <property type="project" value="UniProtKB-KW"/>
</dbReference>
<dbReference type="CDD" id="cd02803">
    <property type="entry name" value="OYE_like_FMN_family"/>
    <property type="match status" value="1"/>
</dbReference>
<dbReference type="InterPro" id="IPR051793">
    <property type="entry name" value="NADH:flavin_oxidoreductase"/>
</dbReference>
<dbReference type="InterPro" id="IPR036188">
    <property type="entry name" value="FAD/NAD-bd_sf"/>
</dbReference>
<keyword evidence="4" id="KW-0285">Flavoprotein</keyword>
<evidence type="ECO:0000313" key="12">
    <source>
        <dbReference type="EMBL" id="HJF65240.1"/>
    </source>
</evidence>
<evidence type="ECO:0000256" key="8">
    <source>
        <dbReference type="ARBA" id="ARBA00023004"/>
    </source>
</evidence>
<dbReference type="InterPro" id="IPR023753">
    <property type="entry name" value="FAD/NAD-binding_dom"/>
</dbReference>
<name>A0A9D2UWN4_9ACTN</name>
<dbReference type="GO" id="GO:0016491">
    <property type="term" value="F:oxidoreductase activity"/>
    <property type="evidence" value="ECO:0007669"/>
    <property type="project" value="UniProtKB-KW"/>
</dbReference>
<evidence type="ECO:0000256" key="5">
    <source>
        <dbReference type="ARBA" id="ARBA00022643"/>
    </source>
</evidence>
<dbReference type="Gene3D" id="3.20.20.70">
    <property type="entry name" value="Aldolase class I"/>
    <property type="match status" value="1"/>
</dbReference>
<evidence type="ECO:0000256" key="1">
    <source>
        <dbReference type="ARBA" id="ARBA00001917"/>
    </source>
</evidence>
<dbReference type="SUPFAM" id="SSF51395">
    <property type="entry name" value="FMN-linked oxidoreductases"/>
    <property type="match status" value="1"/>
</dbReference>
<evidence type="ECO:0000259" key="10">
    <source>
        <dbReference type="Pfam" id="PF00724"/>
    </source>
</evidence>
<feature type="domain" description="FAD/NAD(P)-binding" evidence="11">
    <location>
        <begin position="465"/>
        <end position="616"/>
    </location>
</feature>
<evidence type="ECO:0000256" key="2">
    <source>
        <dbReference type="ARBA" id="ARBA00001966"/>
    </source>
</evidence>
<dbReference type="Gene3D" id="3.40.50.720">
    <property type="entry name" value="NAD(P)-binding Rossmann-like Domain"/>
    <property type="match status" value="1"/>
</dbReference>
<comment type="cofactor">
    <cofactor evidence="1">
        <name>FMN</name>
        <dbReference type="ChEBI" id="CHEBI:58210"/>
    </cofactor>
</comment>
<sequence>MKNNFKHVFSSITINGMTLPNRVVMMPMGSDFAGHDGELSDEHIKYYELRARGGTGLIIVENVCVKYPEGSNGTTQLRIDKDCYIPRLFNLTEACHKYGAKVGVQINHAGASAMSSRIGMQPVSASSLPSKPGGEIPRALAKEELVSIAKDYGAAARRAVNAGFDMVEIHAGHSYLISQFLSPTMNDRTDEFGGCAENRARFCRMVIDEVRAAVGPRVPISLRLSVDELVEGGNSVDDCIEYLQYLNDGVDMFDTSAALNPTIQYQIDANYLEDGWRSYMAKAVRDAYHKPTVAIGNIRNPQVADDIIARGDADLIGIGRGLIADPDWCNKARYGNVEDIRKCISCNIGCVGNRIGGNKPLRCTVNPDLINGEAYKKHKVQKPCNVVVVGAGTSGLEAACTAAEVGCTVTLLEKQDHIGGLSVEISGIPAKRRLNDFPAYLKHRAAGLDNLAIKTGVDVTVDMIKSYDPDLVVNATGSEPLLPPIEGLHDALASDAPVYSIKDLMSDIPAFDVDMTGKKVLVVGGGAVGLDVVEFCAPRGAQVSIVEMAPALGRGLDASTTASMNECMDKYGVAQYVNTSLRKVNSASAVVLRDGVEEELPFDLCFVCLGMKPHAPLWDAIVEGFDGEDAEVINIGDSVRARRIIEGTDEGRHMVLAALDRLEFL</sequence>
<evidence type="ECO:0000256" key="9">
    <source>
        <dbReference type="ARBA" id="ARBA00023014"/>
    </source>
</evidence>
<reference evidence="12" key="2">
    <citation type="submission" date="2021-09" db="EMBL/GenBank/DDBJ databases">
        <authorList>
            <person name="Gilroy R."/>
        </authorList>
    </citation>
    <scope>NUCLEOTIDE SEQUENCE</scope>
    <source>
        <strain evidence="12">ChiGjej6B6-11269</strain>
    </source>
</reference>
<evidence type="ECO:0000259" key="11">
    <source>
        <dbReference type="Pfam" id="PF07992"/>
    </source>
</evidence>
<keyword evidence="6" id="KW-0479">Metal-binding</keyword>
<evidence type="ECO:0000256" key="6">
    <source>
        <dbReference type="ARBA" id="ARBA00022723"/>
    </source>
</evidence>
<evidence type="ECO:0000256" key="4">
    <source>
        <dbReference type="ARBA" id="ARBA00022630"/>
    </source>
</evidence>
<dbReference type="PANTHER" id="PTHR42917">
    <property type="entry name" value="2,4-DIENOYL-COA REDUCTASE"/>
    <property type="match status" value="1"/>
</dbReference>
<dbReference type="GO" id="GO:0010181">
    <property type="term" value="F:FMN binding"/>
    <property type="evidence" value="ECO:0007669"/>
    <property type="project" value="InterPro"/>
</dbReference>
<keyword evidence="5" id="KW-0288">FMN</keyword>
<gene>
    <name evidence="12" type="ORF">K8U77_03880</name>
</gene>
<dbReference type="Pfam" id="PF00724">
    <property type="entry name" value="Oxidored_FMN"/>
    <property type="match status" value="1"/>
</dbReference>
<keyword evidence="9" id="KW-0411">Iron-sulfur</keyword>
<evidence type="ECO:0000256" key="3">
    <source>
        <dbReference type="ARBA" id="ARBA00011048"/>
    </source>
</evidence>
<dbReference type="AlphaFoldDB" id="A0A9D2UWN4"/>
<keyword evidence="8" id="KW-0408">Iron</keyword>
<evidence type="ECO:0000313" key="13">
    <source>
        <dbReference type="Proteomes" id="UP000786989"/>
    </source>
</evidence>
<dbReference type="GO" id="GO:0046872">
    <property type="term" value="F:metal ion binding"/>
    <property type="evidence" value="ECO:0007669"/>
    <property type="project" value="UniProtKB-KW"/>
</dbReference>
<dbReference type="Proteomes" id="UP000786989">
    <property type="component" value="Unassembled WGS sequence"/>
</dbReference>
<dbReference type="SUPFAM" id="SSF51905">
    <property type="entry name" value="FAD/NAD(P)-binding domain"/>
    <property type="match status" value="1"/>
</dbReference>
<dbReference type="PRINTS" id="PR00368">
    <property type="entry name" value="FADPNR"/>
</dbReference>
<protein>
    <submittedName>
        <fullName evidence="12">FAD-dependent oxidoreductase</fullName>
    </submittedName>
</protein>
<dbReference type="InterPro" id="IPR001155">
    <property type="entry name" value="OxRdtase_FMN_N"/>
</dbReference>
<reference evidence="12" key="1">
    <citation type="journal article" date="2021" name="PeerJ">
        <title>Extensive microbial diversity within the chicken gut microbiome revealed by metagenomics and culture.</title>
        <authorList>
            <person name="Gilroy R."/>
            <person name="Ravi A."/>
            <person name="Getino M."/>
            <person name="Pursley I."/>
            <person name="Horton D.L."/>
            <person name="Alikhan N.F."/>
            <person name="Baker D."/>
            <person name="Gharbi K."/>
            <person name="Hall N."/>
            <person name="Watson M."/>
            <person name="Adriaenssens E.M."/>
            <person name="Foster-Nyarko E."/>
            <person name="Jarju S."/>
            <person name="Secka A."/>
            <person name="Antonio M."/>
            <person name="Oren A."/>
            <person name="Chaudhuri R.R."/>
            <person name="La Ragione R."/>
            <person name="Hildebrand F."/>
            <person name="Pallen M.J."/>
        </authorList>
    </citation>
    <scope>NUCLEOTIDE SEQUENCE</scope>
    <source>
        <strain evidence="12">ChiGjej6B6-11269</strain>
    </source>
</reference>
<dbReference type="Pfam" id="PF12831">
    <property type="entry name" value="FAD_oxidored"/>
    <property type="match status" value="1"/>
</dbReference>
<dbReference type="PANTHER" id="PTHR42917:SF2">
    <property type="entry name" value="2,4-DIENOYL-COA REDUCTASE [(2E)-ENOYL-COA-PRODUCING]"/>
    <property type="match status" value="1"/>
</dbReference>
<dbReference type="PRINTS" id="PR00411">
    <property type="entry name" value="PNDRDTASEI"/>
</dbReference>
<proteinExistence type="inferred from homology"/>
<comment type="cofactor">
    <cofactor evidence="2">
        <name>[4Fe-4S] cluster</name>
        <dbReference type="ChEBI" id="CHEBI:49883"/>
    </cofactor>
</comment>
<accession>A0A9D2UWN4</accession>
<dbReference type="InterPro" id="IPR013785">
    <property type="entry name" value="Aldolase_TIM"/>
</dbReference>
<evidence type="ECO:0000256" key="7">
    <source>
        <dbReference type="ARBA" id="ARBA00023002"/>
    </source>
</evidence>
<comment type="similarity">
    <text evidence="3">In the N-terminal section; belongs to the NADH:flavin oxidoreductase/NADH oxidase family.</text>
</comment>
<dbReference type="EMBL" id="DYWI01000064">
    <property type="protein sequence ID" value="HJF65240.1"/>
    <property type="molecule type" value="Genomic_DNA"/>
</dbReference>
<dbReference type="Gene3D" id="3.50.50.60">
    <property type="entry name" value="FAD/NAD(P)-binding domain"/>
    <property type="match status" value="1"/>
</dbReference>